<evidence type="ECO:0000259" key="11">
    <source>
        <dbReference type="Pfam" id="PF01447"/>
    </source>
</evidence>
<evidence type="ECO:0000259" key="14">
    <source>
        <dbReference type="Pfam" id="PF07504"/>
    </source>
</evidence>
<evidence type="ECO:0000256" key="2">
    <source>
        <dbReference type="ARBA" id="ARBA00009388"/>
    </source>
</evidence>
<comment type="subcellular location">
    <subcellularLocation>
        <location evidence="10">Secreted</location>
    </subcellularLocation>
</comment>
<dbReference type="SUPFAM" id="SSF55486">
    <property type="entry name" value="Metalloproteases ('zincins'), catalytic domain"/>
    <property type="match status" value="1"/>
</dbReference>
<protein>
    <recommendedName>
        <fullName evidence="10">Neutral metalloproteinase</fullName>
        <ecNumber evidence="10">3.4.24.-</ecNumber>
    </recommendedName>
</protein>
<dbReference type="InterPro" id="IPR023612">
    <property type="entry name" value="Peptidase_M4"/>
</dbReference>
<comment type="caution">
    <text evidence="15">The sequence shown here is derived from an EMBL/GenBank/DDBJ whole genome shotgun (WGS) entry which is preliminary data.</text>
</comment>
<proteinExistence type="inferred from homology"/>
<keyword evidence="5 10" id="KW-0732">Signal</keyword>
<dbReference type="Gene3D" id="1.10.390.10">
    <property type="entry name" value="Neutral Protease Domain 2"/>
    <property type="match status" value="1"/>
</dbReference>
<keyword evidence="4" id="KW-0479">Metal-binding</keyword>
<sequence length="521" mass="54928">MKFTPVSGSSALIGAVLALVSSTSNAADLAAAEARARGHIAAESARTMHDAQHSYAARDVIIDDDGTEHVRFDRQYKGLRVIGGDLVVHSHADGRFKGNSQTLAKSLRLSTQHKIKASEARAAAVAAHGGEAQKVSEKVIYARGDSPVLAWEVRVNKAQADGTPSELHVIVDAASGAVLESWDDIHTAAANGTGTGYFSGNVALTTDLVSGTYYLRDPSRGNTYTTNMSNGTTGNGTVFTDADNVWANGLLSNTATIGVDAQYGTAVTWDYYKNVHGRNGIANNGVGAYNRVHYSSGYNNAYWSDTCFCMTYGDGDGTTFNPFDSLDVAGHEMTHGVTSRTANLTYSGQSGGLNEATSDIFGTMVEYYAANANDAPDYKIGEKLYKSGTGALRYMYSPNLDGSSADCYYSTIANLDVHYSSGVANHFFFLLAEGTAGAGMPTSKTCITGNKLKATGTASLTGIGRSPAAKIWYRALTVYMTSSTTFKGARTATLKAATDLYGTGSTQYNAVAAAWSAVLVN</sequence>
<evidence type="ECO:0000259" key="13">
    <source>
        <dbReference type="Pfam" id="PF03413"/>
    </source>
</evidence>
<evidence type="ECO:0000256" key="1">
    <source>
        <dbReference type="ARBA" id="ARBA00001947"/>
    </source>
</evidence>
<evidence type="ECO:0000256" key="7">
    <source>
        <dbReference type="ARBA" id="ARBA00022833"/>
    </source>
</evidence>
<dbReference type="Proteomes" id="UP001379945">
    <property type="component" value="Unassembled WGS sequence"/>
</dbReference>
<dbReference type="EMBL" id="JBBUTI010000007">
    <property type="protein sequence ID" value="MEK8047010.1"/>
    <property type="molecule type" value="Genomic_DNA"/>
</dbReference>
<evidence type="ECO:0000256" key="3">
    <source>
        <dbReference type="ARBA" id="ARBA00022670"/>
    </source>
</evidence>
<dbReference type="Gene3D" id="3.10.450.40">
    <property type="match status" value="1"/>
</dbReference>
<dbReference type="InterPro" id="IPR013856">
    <property type="entry name" value="Peptidase_M4_domain"/>
</dbReference>
<evidence type="ECO:0000313" key="16">
    <source>
        <dbReference type="Proteomes" id="UP001379945"/>
    </source>
</evidence>
<dbReference type="Pfam" id="PF02868">
    <property type="entry name" value="Peptidase_M4_C"/>
    <property type="match status" value="1"/>
</dbReference>
<keyword evidence="6 10" id="KW-0378">Hydrolase</keyword>
<dbReference type="PANTHER" id="PTHR33794">
    <property type="entry name" value="BACILLOLYSIN"/>
    <property type="match status" value="1"/>
</dbReference>
<feature type="domain" description="Peptidase M4" evidence="11">
    <location>
        <begin position="192"/>
        <end position="339"/>
    </location>
</feature>
<comment type="function">
    <text evidence="10">Extracellular zinc metalloprotease.</text>
</comment>
<evidence type="ECO:0000256" key="10">
    <source>
        <dbReference type="RuleBase" id="RU366073"/>
    </source>
</evidence>
<keyword evidence="16" id="KW-1185">Reference proteome</keyword>
<comment type="similarity">
    <text evidence="2 10">Belongs to the peptidase M4 family.</text>
</comment>
<evidence type="ECO:0000256" key="8">
    <source>
        <dbReference type="ARBA" id="ARBA00023049"/>
    </source>
</evidence>
<evidence type="ECO:0000256" key="6">
    <source>
        <dbReference type="ARBA" id="ARBA00022801"/>
    </source>
</evidence>
<accession>A0ABU9C9T2</accession>
<evidence type="ECO:0000259" key="12">
    <source>
        <dbReference type="Pfam" id="PF02868"/>
    </source>
</evidence>
<dbReference type="EC" id="3.4.24.-" evidence="10"/>
<dbReference type="InterPro" id="IPR050728">
    <property type="entry name" value="Zinc_Metalloprotease_M4"/>
</dbReference>
<evidence type="ECO:0000313" key="15">
    <source>
        <dbReference type="EMBL" id="MEK8047010.1"/>
    </source>
</evidence>
<dbReference type="Gene3D" id="3.10.170.10">
    <property type="match status" value="1"/>
</dbReference>
<evidence type="ECO:0000256" key="4">
    <source>
        <dbReference type="ARBA" id="ARBA00022723"/>
    </source>
</evidence>
<feature type="domain" description="FTP" evidence="14">
    <location>
        <begin position="55"/>
        <end position="97"/>
    </location>
</feature>
<feature type="signal peptide" evidence="10">
    <location>
        <begin position="1"/>
        <end position="26"/>
    </location>
</feature>
<evidence type="ECO:0000256" key="9">
    <source>
        <dbReference type="ARBA" id="ARBA00023145"/>
    </source>
</evidence>
<name>A0ABU9C9T2_9BURK</name>
<feature type="domain" description="Peptidase M4 C-terminal" evidence="12">
    <location>
        <begin position="342"/>
        <end position="520"/>
    </location>
</feature>
<keyword evidence="8 10" id="KW-0482">Metalloprotease</keyword>
<keyword evidence="10" id="KW-0964">Secreted</keyword>
<dbReference type="Pfam" id="PF01447">
    <property type="entry name" value="Peptidase_M4"/>
    <property type="match status" value="1"/>
</dbReference>
<dbReference type="InterPro" id="IPR025711">
    <property type="entry name" value="PepSY"/>
</dbReference>
<dbReference type="RefSeq" id="WP_341399311.1">
    <property type="nucleotide sequence ID" value="NZ_JBBUTI010000007.1"/>
</dbReference>
<gene>
    <name evidence="15" type="ORF">AACH00_11660</name>
</gene>
<dbReference type="InterPro" id="IPR027268">
    <property type="entry name" value="Peptidase_M4/M1_CTD_sf"/>
</dbReference>
<comment type="cofactor">
    <cofactor evidence="1 10">
        <name>Zn(2+)</name>
        <dbReference type="ChEBI" id="CHEBI:29105"/>
    </cofactor>
</comment>
<dbReference type="Pfam" id="PF07504">
    <property type="entry name" value="FTP"/>
    <property type="match status" value="1"/>
</dbReference>
<reference evidence="15 16" key="1">
    <citation type="submission" date="2024-04" db="EMBL/GenBank/DDBJ databases">
        <title>Novel species of the genus Ideonella isolated from streams.</title>
        <authorList>
            <person name="Lu H."/>
        </authorList>
    </citation>
    <scope>NUCLEOTIDE SEQUENCE [LARGE SCALE GENOMIC DNA]</scope>
    <source>
        <strain evidence="15 16">LYT19W</strain>
    </source>
</reference>
<dbReference type="CDD" id="cd09597">
    <property type="entry name" value="M4_TLP"/>
    <property type="match status" value="1"/>
</dbReference>
<evidence type="ECO:0000256" key="5">
    <source>
        <dbReference type="ARBA" id="ARBA00022729"/>
    </source>
</evidence>
<dbReference type="InterPro" id="IPR001570">
    <property type="entry name" value="Peptidase_M4_C_domain"/>
</dbReference>
<keyword evidence="9" id="KW-0865">Zymogen</keyword>
<feature type="domain" description="PepSY" evidence="13">
    <location>
        <begin position="114"/>
        <end position="182"/>
    </location>
</feature>
<organism evidence="15 16">
    <name type="scientific">Ideonella margarita</name>
    <dbReference type="NCBI Taxonomy" id="2984191"/>
    <lineage>
        <taxon>Bacteria</taxon>
        <taxon>Pseudomonadati</taxon>
        <taxon>Pseudomonadota</taxon>
        <taxon>Betaproteobacteria</taxon>
        <taxon>Burkholderiales</taxon>
        <taxon>Sphaerotilaceae</taxon>
        <taxon>Ideonella</taxon>
    </lineage>
</organism>
<dbReference type="PANTHER" id="PTHR33794:SF1">
    <property type="entry name" value="BACILLOLYSIN"/>
    <property type="match status" value="1"/>
</dbReference>
<keyword evidence="7 10" id="KW-0862">Zinc</keyword>
<dbReference type="Gene3D" id="3.10.450.490">
    <property type="match status" value="1"/>
</dbReference>
<feature type="chain" id="PRO_5044985558" description="Neutral metalloproteinase" evidence="10">
    <location>
        <begin position="27"/>
        <end position="521"/>
    </location>
</feature>
<dbReference type="Pfam" id="PF03413">
    <property type="entry name" value="PepSY"/>
    <property type="match status" value="1"/>
</dbReference>
<dbReference type="InterPro" id="IPR011096">
    <property type="entry name" value="FTP_domain"/>
</dbReference>
<dbReference type="PRINTS" id="PR00730">
    <property type="entry name" value="THERMOLYSIN"/>
</dbReference>
<keyword evidence="3 10" id="KW-0645">Protease</keyword>